<keyword evidence="4" id="KW-1133">Transmembrane helix</keyword>
<dbReference type="PANTHER" id="PTHR23037">
    <property type="entry name" value="CYTOKINE RECEPTOR"/>
    <property type="match status" value="1"/>
</dbReference>
<dbReference type="FunFam" id="2.60.40.10:FF:000818">
    <property type="entry name" value="Interleukin 5 receptor subunit alpha"/>
    <property type="match status" value="1"/>
</dbReference>
<evidence type="ECO:0000256" key="4">
    <source>
        <dbReference type="ARBA" id="ARBA00022989"/>
    </source>
</evidence>
<dbReference type="Proteomes" id="UP000550707">
    <property type="component" value="Unassembled WGS sequence"/>
</dbReference>
<dbReference type="PROSITE" id="PS01356">
    <property type="entry name" value="HEMATOPO_REC_S_F2"/>
    <property type="match status" value="1"/>
</dbReference>
<dbReference type="InterPro" id="IPR003961">
    <property type="entry name" value="FN3_dom"/>
</dbReference>
<dbReference type="InterPro" id="IPR003532">
    <property type="entry name" value="Short_hematopoietin_rcpt_2_CS"/>
</dbReference>
<comment type="caution">
    <text evidence="10">The sequence shown here is derived from an EMBL/GenBank/DDBJ whole genome shotgun (WGS) entry which is preliminary data.</text>
</comment>
<dbReference type="InterPro" id="IPR036116">
    <property type="entry name" value="FN3_sf"/>
</dbReference>
<evidence type="ECO:0000313" key="10">
    <source>
        <dbReference type="EMBL" id="KAF6420461.1"/>
    </source>
</evidence>
<feature type="signal peptide" evidence="8">
    <location>
        <begin position="1"/>
        <end position="18"/>
    </location>
</feature>
<keyword evidence="11" id="KW-1185">Reference proteome</keyword>
<keyword evidence="6 10" id="KW-0675">Receptor</keyword>
<evidence type="ECO:0000256" key="6">
    <source>
        <dbReference type="ARBA" id="ARBA00023170"/>
    </source>
</evidence>
<dbReference type="Gene3D" id="2.60.40.10">
    <property type="entry name" value="Immunoglobulins"/>
    <property type="match status" value="3"/>
</dbReference>
<dbReference type="PANTHER" id="PTHR23037:SF46">
    <property type="entry name" value="INTERLEUKIN 5 RECEPTOR SUBUNIT ALPHA"/>
    <property type="match status" value="1"/>
</dbReference>
<dbReference type="FunFam" id="2.60.40.10:FF:000741">
    <property type="entry name" value="Interleukin 5 receptor subunit alpha"/>
    <property type="match status" value="1"/>
</dbReference>
<evidence type="ECO:0000256" key="8">
    <source>
        <dbReference type="SAM" id="SignalP"/>
    </source>
</evidence>
<sequence>MAPTPLLILLGTTVILQADSLPEKLLLLPPVNFTMKVAGLAQVLLRWEPNPDQQQERNIKLGYHVKIRALEDDDYETKNTHSKRMIALHRGVSASVRTIPWEDGSLPASSWVSAELRPPAGSPGTSAVNLTCATNTVASNLTRSKPYQVSLHCSWAAGQEAPEDTQYVLSYRYDTHTEECQEYSQDSLSRNTACWFPRTFIDGKGRDMLAVRVSGRSQRAAIRPHDQLFALYAIDRVNPPGDVTAEIDGTHLSVRWGKPVSAFPAHCFKYEVKIHGTRNGYCQRETMTTNEYNSTVSDASKYCIEVRAAVSSGCRQDGPWSAWSRPVYAGSDEQKPSTEWILLLLMATICLFVLSLTCRTCHVWTKLFPPIPTPKRNIQVFIATINYEKTGSVETESEVVSYVEEHGLVDLEDVVF</sequence>
<keyword evidence="2" id="KW-0812">Transmembrane</keyword>
<dbReference type="SUPFAM" id="SSF49265">
    <property type="entry name" value="Fibronectin type III"/>
    <property type="match status" value="2"/>
</dbReference>
<dbReference type="PROSITE" id="PS50853">
    <property type="entry name" value="FN3"/>
    <property type="match status" value="1"/>
</dbReference>
<accession>A0A7J8DBC5</accession>
<evidence type="ECO:0000256" key="1">
    <source>
        <dbReference type="ARBA" id="ARBA00004479"/>
    </source>
</evidence>
<dbReference type="InterPro" id="IPR015321">
    <property type="entry name" value="TypeI_recpt_CBD"/>
</dbReference>
<evidence type="ECO:0000256" key="5">
    <source>
        <dbReference type="ARBA" id="ARBA00023136"/>
    </source>
</evidence>
<dbReference type="GO" id="GO:0009897">
    <property type="term" value="C:external side of plasma membrane"/>
    <property type="evidence" value="ECO:0007669"/>
    <property type="project" value="TreeGrafter"/>
</dbReference>
<evidence type="ECO:0000259" key="9">
    <source>
        <dbReference type="PROSITE" id="PS50853"/>
    </source>
</evidence>
<dbReference type="OrthoDB" id="9890439at2759"/>
<keyword evidence="5" id="KW-0472">Membrane</keyword>
<dbReference type="InterPro" id="IPR013783">
    <property type="entry name" value="Ig-like_fold"/>
</dbReference>
<dbReference type="FunCoup" id="A0A7J8DBC5">
    <property type="interactions" value="91"/>
</dbReference>
<dbReference type="EMBL" id="JACASF010000018">
    <property type="protein sequence ID" value="KAF6420461.1"/>
    <property type="molecule type" value="Genomic_DNA"/>
</dbReference>
<keyword evidence="3 8" id="KW-0732">Signal</keyword>
<feature type="chain" id="PRO_5029650329" evidence="8">
    <location>
        <begin position="19"/>
        <end position="416"/>
    </location>
</feature>
<keyword evidence="7" id="KW-0325">Glycoprotein</keyword>
<evidence type="ECO:0000256" key="3">
    <source>
        <dbReference type="ARBA" id="ARBA00022729"/>
    </source>
</evidence>
<comment type="subcellular location">
    <subcellularLocation>
        <location evidence="1">Membrane</location>
        <topology evidence="1">Single-pass type I membrane protein</topology>
    </subcellularLocation>
</comment>
<proteinExistence type="predicted"/>
<dbReference type="AlphaFoldDB" id="A0A7J8DBC5"/>
<evidence type="ECO:0000256" key="2">
    <source>
        <dbReference type="ARBA" id="ARBA00022692"/>
    </source>
</evidence>
<protein>
    <submittedName>
        <fullName evidence="10">Interleukin 5 receptor subunit alpha</fullName>
    </submittedName>
</protein>
<evidence type="ECO:0000313" key="11">
    <source>
        <dbReference type="Proteomes" id="UP000550707"/>
    </source>
</evidence>
<reference evidence="10 11" key="1">
    <citation type="journal article" date="2020" name="Nature">
        <title>Six reference-quality genomes reveal evolution of bat adaptations.</title>
        <authorList>
            <person name="Jebb D."/>
            <person name="Huang Z."/>
            <person name="Pippel M."/>
            <person name="Hughes G.M."/>
            <person name="Lavrichenko K."/>
            <person name="Devanna P."/>
            <person name="Winkler S."/>
            <person name="Jermiin L.S."/>
            <person name="Skirmuntt E.C."/>
            <person name="Katzourakis A."/>
            <person name="Burkitt-Gray L."/>
            <person name="Ray D.A."/>
            <person name="Sullivan K.A.M."/>
            <person name="Roscito J.G."/>
            <person name="Kirilenko B.M."/>
            <person name="Davalos L.M."/>
            <person name="Corthals A.P."/>
            <person name="Power M.L."/>
            <person name="Jones G."/>
            <person name="Ransome R.D."/>
            <person name="Dechmann D.K.N."/>
            <person name="Locatelli A.G."/>
            <person name="Puechmaille S.J."/>
            <person name="Fedrigo O."/>
            <person name="Jarvis E.D."/>
            <person name="Hiller M."/>
            <person name="Vernes S.C."/>
            <person name="Myers E.W."/>
            <person name="Teeling E.C."/>
        </authorList>
    </citation>
    <scope>NUCLEOTIDE SEQUENCE [LARGE SCALE GENOMIC DNA]</scope>
    <source>
        <strain evidence="10">MMolMol1</strain>
        <tissue evidence="10">Muscle</tissue>
    </source>
</reference>
<dbReference type="GO" id="GO:0004896">
    <property type="term" value="F:cytokine receptor activity"/>
    <property type="evidence" value="ECO:0007669"/>
    <property type="project" value="InterPro"/>
</dbReference>
<name>A0A7J8DBC5_MOLMO</name>
<gene>
    <name evidence="10" type="ORF">HJG59_006772</name>
</gene>
<dbReference type="InParanoid" id="A0A7J8DBC5"/>
<feature type="domain" description="Fibronectin type-III" evidence="9">
    <location>
        <begin position="239"/>
        <end position="332"/>
    </location>
</feature>
<dbReference type="Pfam" id="PF09240">
    <property type="entry name" value="IL6Ra-bind"/>
    <property type="match status" value="1"/>
</dbReference>
<evidence type="ECO:0000256" key="7">
    <source>
        <dbReference type="ARBA" id="ARBA00023180"/>
    </source>
</evidence>
<organism evidence="10 11">
    <name type="scientific">Molossus molossus</name>
    <name type="common">Pallas' mastiff bat</name>
    <name type="synonym">Vespertilio molossus</name>
    <dbReference type="NCBI Taxonomy" id="27622"/>
    <lineage>
        <taxon>Eukaryota</taxon>
        <taxon>Metazoa</taxon>
        <taxon>Chordata</taxon>
        <taxon>Craniata</taxon>
        <taxon>Vertebrata</taxon>
        <taxon>Euteleostomi</taxon>
        <taxon>Mammalia</taxon>
        <taxon>Eutheria</taxon>
        <taxon>Laurasiatheria</taxon>
        <taxon>Chiroptera</taxon>
        <taxon>Yangochiroptera</taxon>
        <taxon>Molossidae</taxon>
        <taxon>Molossus</taxon>
    </lineage>
</organism>